<organism evidence="1 2">
    <name type="scientific">Plastoroseomonas hellenica</name>
    <dbReference type="NCBI Taxonomy" id="2687306"/>
    <lineage>
        <taxon>Bacteria</taxon>
        <taxon>Pseudomonadati</taxon>
        <taxon>Pseudomonadota</taxon>
        <taxon>Alphaproteobacteria</taxon>
        <taxon>Acetobacterales</taxon>
        <taxon>Acetobacteraceae</taxon>
        <taxon>Plastoroseomonas</taxon>
    </lineage>
</organism>
<protein>
    <submittedName>
        <fullName evidence="1">Type II toxin-antitoxin system RelE/ParE family toxin</fullName>
    </submittedName>
</protein>
<comment type="caution">
    <text evidence="1">The sequence shown here is derived from an EMBL/GenBank/DDBJ whole genome shotgun (WGS) entry which is preliminary data.</text>
</comment>
<dbReference type="Gene3D" id="3.30.2310.20">
    <property type="entry name" value="RelE-like"/>
    <property type="match status" value="1"/>
</dbReference>
<evidence type="ECO:0000313" key="2">
    <source>
        <dbReference type="Proteomes" id="UP001196870"/>
    </source>
</evidence>
<evidence type="ECO:0000313" key="1">
    <source>
        <dbReference type="EMBL" id="MBR0664689.1"/>
    </source>
</evidence>
<dbReference type="InterPro" id="IPR035093">
    <property type="entry name" value="RelE/ParE_toxin_dom_sf"/>
</dbReference>
<keyword evidence="2" id="KW-1185">Reference proteome</keyword>
<accession>A0ABS5EWL5</accession>
<reference evidence="2" key="1">
    <citation type="journal article" date="2021" name="Syst. Appl. Microbiol.">
        <title>Roseomonas hellenica sp. nov., isolated from roots of wild-growing Alkanna tinctoria.</title>
        <authorList>
            <person name="Rat A."/>
            <person name="Naranjo H.D."/>
            <person name="Lebbe L."/>
            <person name="Cnockaert M."/>
            <person name="Krigas N."/>
            <person name="Grigoriadou K."/>
            <person name="Maloupa E."/>
            <person name="Willems A."/>
        </authorList>
    </citation>
    <scope>NUCLEOTIDE SEQUENCE [LARGE SCALE GENOMIC DNA]</scope>
    <source>
        <strain evidence="2">LMG 31523</strain>
    </source>
</reference>
<proteinExistence type="predicted"/>
<dbReference type="Proteomes" id="UP001196870">
    <property type="component" value="Unassembled WGS sequence"/>
</dbReference>
<dbReference type="EMBL" id="JAAGBB010000010">
    <property type="protein sequence ID" value="MBR0664689.1"/>
    <property type="molecule type" value="Genomic_DNA"/>
</dbReference>
<sequence length="92" mass="10612">MRSYSDFGEDETSAAERAAERIAGALAYMETFHVQPHRGTEHPEVLPGIRNVTHERLIYYFRVDDPAGEVRILAVFFGGVEHRRQIADRLRR</sequence>
<name>A0ABS5EWL5_9PROT</name>
<dbReference type="RefSeq" id="WP_211852355.1">
    <property type="nucleotide sequence ID" value="NZ_JAAGBB010000010.1"/>
</dbReference>
<gene>
    <name evidence="1" type="ORF">GXW71_10030</name>
</gene>